<dbReference type="EMBL" id="KV449906">
    <property type="protein sequence ID" value="OAX30804.1"/>
    <property type="molecule type" value="Genomic_DNA"/>
</dbReference>
<name>A0A1B7MDX9_9AGAM</name>
<keyword evidence="2" id="KW-1185">Reference proteome</keyword>
<proteinExistence type="predicted"/>
<protein>
    <submittedName>
        <fullName evidence="1">Uncharacterized protein</fullName>
    </submittedName>
</protein>
<dbReference type="OrthoDB" id="2667661at2759"/>
<gene>
    <name evidence="1" type="ORF">K503DRAFT_704789</name>
</gene>
<evidence type="ECO:0000313" key="1">
    <source>
        <dbReference type="EMBL" id="OAX30804.1"/>
    </source>
</evidence>
<sequence>YHFVRTHVKNGTFELQYCPTEDNVADAFTKALPRPRLQKLHALMDLGSACGGVLNSDVT</sequence>
<organism evidence="1 2">
    <name type="scientific">Rhizopogon vinicolor AM-OR11-026</name>
    <dbReference type="NCBI Taxonomy" id="1314800"/>
    <lineage>
        <taxon>Eukaryota</taxon>
        <taxon>Fungi</taxon>
        <taxon>Dikarya</taxon>
        <taxon>Basidiomycota</taxon>
        <taxon>Agaricomycotina</taxon>
        <taxon>Agaricomycetes</taxon>
        <taxon>Agaricomycetidae</taxon>
        <taxon>Boletales</taxon>
        <taxon>Suillineae</taxon>
        <taxon>Rhizopogonaceae</taxon>
        <taxon>Rhizopogon</taxon>
    </lineage>
</organism>
<evidence type="ECO:0000313" key="2">
    <source>
        <dbReference type="Proteomes" id="UP000092154"/>
    </source>
</evidence>
<dbReference type="AlphaFoldDB" id="A0A1B7MDX9"/>
<reference evidence="1 2" key="1">
    <citation type="submission" date="2016-06" db="EMBL/GenBank/DDBJ databases">
        <title>Comparative genomics of the ectomycorrhizal sister species Rhizopogon vinicolor and Rhizopogon vesiculosus (Basidiomycota: Boletales) reveals a divergence of the mating type B locus.</title>
        <authorList>
            <consortium name="DOE Joint Genome Institute"/>
            <person name="Mujic A.B."/>
            <person name="Kuo A."/>
            <person name="Tritt A."/>
            <person name="Lipzen A."/>
            <person name="Chen C."/>
            <person name="Johnson J."/>
            <person name="Sharma A."/>
            <person name="Barry K."/>
            <person name="Grigoriev I.V."/>
            <person name="Spatafora J.W."/>
        </authorList>
    </citation>
    <scope>NUCLEOTIDE SEQUENCE [LARGE SCALE GENOMIC DNA]</scope>
    <source>
        <strain evidence="1 2">AM-OR11-026</strain>
    </source>
</reference>
<accession>A0A1B7MDX9</accession>
<feature type="non-terminal residue" evidence="1">
    <location>
        <position position="1"/>
    </location>
</feature>
<dbReference type="Proteomes" id="UP000092154">
    <property type="component" value="Unassembled WGS sequence"/>
</dbReference>
<dbReference type="InParanoid" id="A0A1B7MDX9"/>